<reference evidence="2 3" key="1">
    <citation type="submission" date="2018-07" db="EMBL/GenBank/DDBJ databases">
        <title>Marsedoiliclastica nanhaica gen. nov. sp. nov., a novel marine hydrocarbonoclastic bacterium isolated from an in-situ enriched hydrocarbon-degrading consortium in deep-sea sediment.</title>
        <authorList>
            <person name="Dong C."/>
            <person name="Ma T."/>
            <person name="Liu R."/>
            <person name="Shao Z."/>
        </authorList>
    </citation>
    <scope>NUCLEOTIDE SEQUENCE [LARGE SCALE GENOMIC DNA]</scope>
    <source>
        <strain evidence="3">soil36-7</strain>
        <plasmid evidence="2 3">psoil36-7</plasmid>
    </source>
</reference>
<evidence type="ECO:0000313" key="3">
    <source>
        <dbReference type="Proteomes" id="UP000298049"/>
    </source>
</evidence>
<keyword evidence="1" id="KW-1133">Transmembrane helix</keyword>
<keyword evidence="1" id="KW-0472">Membrane</keyword>
<geneLocation type="plasmid" evidence="2 3">
    <name>psoil36-7</name>
</geneLocation>
<keyword evidence="2" id="KW-0614">Plasmid</keyword>
<dbReference type="KEGG" id="hmi:soil367_18395"/>
<feature type="transmembrane region" description="Helical" evidence="1">
    <location>
        <begin position="187"/>
        <end position="205"/>
    </location>
</feature>
<sequence>MHTSVIDLLLVLSVPVLAGTLLAIANGLYYRALGRHQVKGLLITGLIGTPIHEISHALMALLFRMRINRIAFYKPDPGSNTLGYVDYSYYPARFSHKLGLIFVGLAPLIFGSYLVMGLFTIVGFPSLHSFTGFTDLTDLAAPAFWERVVDWARALVGSVDGVGMGSVLLLAVMIGTHATPSKTDLRGASGGALAVVTVLLGLSLLQEVLPALNQALGSYLRFGIYHVSTAIVQLALLSTLAGMLLAGGGLIIRFVFQRRVLPNSTGEIAQS</sequence>
<feature type="transmembrane region" description="Helical" evidence="1">
    <location>
        <begin position="98"/>
        <end position="124"/>
    </location>
</feature>
<organism evidence="2 3">
    <name type="scientific">Hydrocarboniclastica marina</name>
    <dbReference type="NCBI Taxonomy" id="2259620"/>
    <lineage>
        <taxon>Bacteria</taxon>
        <taxon>Pseudomonadati</taxon>
        <taxon>Pseudomonadota</taxon>
        <taxon>Gammaproteobacteria</taxon>
        <taxon>Alteromonadales</taxon>
        <taxon>Alteromonadaceae</taxon>
        <taxon>Hydrocarboniclastica</taxon>
    </lineage>
</organism>
<feature type="transmembrane region" description="Helical" evidence="1">
    <location>
        <begin position="41"/>
        <end position="63"/>
    </location>
</feature>
<dbReference type="AlphaFoldDB" id="A0A4P7XMR2"/>
<evidence type="ECO:0008006" key="4">
    <source>
        <dbReference type="Google" id="ProtNLM"/>
    </source>
</evidence>
<dbReference type="Proteomes" id="UP000298049">
    <property type="component" value="Plasmid psoil36-7"/>
</dbReference>
<proteinExistence type="predicted"/>
<keyword evidence="3" id="KW-1185">Reference proteome</keyword>
<feature type="transmembrane region" description="Helical" evidence="1">
    <location>
        <begin position="7"/>
        <end position="29"/>
    </location>
</feature>
<dbReference type="GeneID" id="40106936"/>
<keyword evidence="1" id="KW-0812">Transmembrane</keyword>
<gene>
    <name evidence="2" type="ORF">soil367_18395</name>
</gene>
<dbReference type="EMBL" id="CP031094">
    <property type="protein sequence ID" value="QCF28044.1"/>
    <property type="molecule type" value="Genomic_DNA"/>
</dbReference>
<name>A0A4P7XMR2_9ALTE</name>
<protein>
    <recommendedName>
        <fullName evidence="4">DUF3267 domain-containing protein</fullName>
    </recommendedName>
</protein>
<dbReference type="OrthoDB" id="258743at2"/>
<dbReference type="RefSeq" id="WP_136550722.1">
    <property type="nucleotide sequence ID" value="NZ_CP031094.1"/>
</dbReference>
<accession>A0A4P7XMR2</accession>
<feature type="transmembrane region" description="Helical" evidence="1">
    <location>
        <begin position="154"/>
        <end position="175"/>
    </location>
</feature>
<evidence type="ECO:0000313" key="2">
    <source>
        <dbReference type="EMBL" id="QCF28044.1"/>
    </source>
</evidence>
<evidence type="ECO:0000256" key="1">
    <source>
        <dbReference type="SAM" id="Phobius"/>
    </source>
</evidence>
<feature type="transmembrane region" description="Helical" evidence="1">
    <location>
        <begin position="225"/>
        <end position="252"/>
    </location>
</feature>